<dbReference type="KEGG" id="ngr:NAEGRDRAFT_61576"/>
<accession>D2UYS9</accession>
<dbReference type="RefSeq" id="XP_002683278.1">
    <property type="nucleotide sequence ID" value="XM_002683232.1"/>
</dbReference>
<keyword evidence="7" id="KW-1185">Reference proteome</keyword>
<dbReference type="GO" id="GO:0019784">
    <property type="term" value="F:deNEDDylase activity"/>
    <property type="evidence" value="ECO:0007669"/>
    <property type="project" value="InterPro"/>
</dbReference>
<dbReference type="PROSITE" id="PS50600">
    <property type="entry name" value="ULP_PROTEASE"/>
    <property type="match status" value="1"/>
</dbReference>
<dbReference type="InterPro" id="IPR003653">
    <property type="entry name" value="Peptidase_C48_C"/>
</dbReference>
<dbReference type="Gene3D" id="3.40.395.10">
    <property type="entry name" value="Adenoviral Proteinase, Chain A"/>
    <property type="match status" value="1"/>
</dbReference>
<keyword evidence="4" id="KW-0788">Thiol protease</keyword>
<dbReference type="OrthoDB" id="5065855at2759"/>
<dbReference type="AlphaFoldDB" id="D2UYS9"/>
<evidence type="ECO:0000256" key="4">
    <source>
        <dbReference type="ARBA" id="ARBA00022807"/>
    </source>
</evidence>
<protein>
    <submittedName>
        <fullName evidence="6">Predicted protein</fullName>
    </submittedName>
</protein>
<dbReference type="InterPro" id="IPR044613">
    <property type="entry name" value="Nep1/2-like"/>
</dbReference>
<evidence type="ECO:0000256" key="2">
    <source>
        <dbReference type="ARBA" id="ARBA00022670"/>
    </source>
</evidence>
<dbReference type="GeneID" id="8863650"/>
<dbReference type="Proteomes" id="UP000006671">
    <property type="component" value="Unassembled WGS sequence"/>
</dbReference>
<comment type="similarity">
    <text evidence="1">Belongs to the peptidase C48 family.</text>
</comment>
<gene>
    <name evidence="6" type="ORF">NAEGRDRAFT_61576</name>
</gene>
<reference evidence="6 7" key="1">
    <citation type="journal article" date="2010" name="Cell">
        <title>The genome of Naegleria gruberi illuminates early eukaryotic versatility.</title>
        <authorList>
            <person name="Fritz-Laylin L.K."/>
            <person name="Prochnik S.E."/>
            <person name="Ginger M.L."/>
            <person name="Dacks J.B."/>
            <person name="Carpenter M.L."/>
            <person name="Field M.C."/>
            <person name="Kuo A."/>
            <person name="Paredez A."/>
            <person name="Chapman J."/>
            <person name="Pham J."/>
            <person name="Shu S."/>
            <person name="Neupane R."/>
            <person name="Cipriano M."/>
            <person name="Mancuso J."/>
            <person name="Tu H."/>
            <person name="Salamov A."/>
            <person name="Lindquist E."/>
            <person name="Shapiro H."/>
            <person name="Lucas S."/>
            <person name="Grigoriev I.V."/>
            <person name="Cande W.Z."/>
            <person name="Fulton C."/>
            <person name="Rokhsar D.S."/>
            <person name="Dawson S.C."/>
        </authorList>
    </citation>
    <scope>NUCLEOTIDE SEQUENCE [LARGE SCALE GENOMIC DNA]</scope>
    <source>
        <strain evidence="6 7">NEG-M</strain>
    </source>
</reference>
<evidence type="ECO:0000313" key="6">
    <source>
        <dbReference type="EMBL" id="EFC50534.1"/>
    </source>
</evidence>
<feature type="domain" description="Ubiquitin-like protease family profile" evidence="5">
    <location>
        <begin position="22"/>
        <end position="179"/>
    </location>
</feature>
<dbReference type="SUPFAM" id="SSF54001">
    <property type="entry name" value="Cysteine proteinases"/>
    <property type="match status" value="1"/>
</dbReference>
<dbReference type="GO" id="GO:0000338">
    <property type="term" value="P:protein deneddylation"/>
    <property type="evidence" value="ECO:0007669"/>
    <property type="project" value="TreeGrafter"/>
</dbReference>
<proteinExistence type="inferred from homology"/>
<sequence length="216" mass="24505">MSRLAKPSWLTKDFSKTFYDSQGLIEEDVSLLLGNYWLNDNIINFYYLFLENEKFREYCFVAPSVSFIISMVDDDEIKNTLHSLNAKDKKLVFFPVTDNTDISSSGGTHWSLLVFESNSGKFYYFDSMGSMNKSAAKYLASKVAPYFGVKASNLHIAKAPQQKNGYDCGIYVLAMSEYIAEHGLSDAQIESEITPSKATQLRKVILDLIEKKSQEE</sequence>
<dbReference type="GO" id="GO:0008234">
    <property type="term" value="F:cysteine-type peptidase activity"/>
    <property type="evidence" value="ECO:0007669"/>
    <property type="project" value="UniProtKB-KW"/>
</dbReference>
<dbReference type="STRING" id="5762.D2UYS9"/>
<dbReference type="GO" id="GO:0006508">
    <property type="term" value="P:proteolysis"/>
    <property type="evidence" value="ECO:0007669"/>
    <property type="project" value="UniProtKB-KW"/>
</dbReference>
<dbReference type="VEuPathDB" id="AmoebaDB:NAEGRDRAFT_61576"/>
<dbReference type="PANTHER" id="PTHR46468">
    <property type="entry name" value="SENTRIN-SPECIFIC PROTEASE 8"/>
    <property type="match status" value="1"/>
</dbReference>
<evidence type="ECO:0000259" key="5">
    <source>
        <dbReference type="PROSITE" id="PS50600"/>
    </source>
</evidence>
<evidence type="ECO:0000313" key="7">
    <source>
        <dbReference type="Proteomes" id="UP000006671"/>
    </source>
</evidence>
<dbReference type="InterPro" id="IPR038765">
    <property type="entry name" value="Papain-like_cys_pep_sf"/>
</dbReference>
<name>D2UYS9_NAEGR</name>
<dbReference type="InParanoid" id="D2UYS9"/>
<dbReference type="EMBL" id="GG738845">
    <property type="protein sequence ID" value="EFC50534.1"/>
    <property type="molecule type" value="Genomic_DNA"/>
</dbReference>
<dbReference type="Pfam" id="PF02902">
    <property type="entry name" value="Peptidase_C48"/>
    <property type="match status" value="1"/>
</dbReference>
<keyword evidence="2" id="KW-0645">Protease</keyword>
<organism evidence="7">
    <name type="scientific">Naegleria gruberi</name>
    <name type="common">Amoeba</name>
    <dbReference type="NCBI Taxonomy" id="5762"/>
    <lineage>
        <taxon>Eukaryota</taxon>
        <taxon>Discoba</taxon>
        <taxon>Heterolobosea</taxon>
        <taxon>Tetramitia</taxon>
        <taxon>Eutetramitia</taxon>
        <taxon>Vahlkampfiidae</taxon>
        <taxon>Naegleria</taxon>
    </lineage>
</organism>
<dbReference type="PANTHER" id="PTHR46468:SF1">
    <property type="entry name" value="SENTRIN-SPECIFIC PROTEASE 8"/>
    <property type="match status" value="1"/>
</dbReference>
<evidence type="ECO:0000256" key="3">
    <source>
        <dbReference type="ARBA" id="ARBA00022801"/>
    </source>
</evidence>
<dbReference type="OMA" id="GFYFEYL"/>
<keyword evidence="3" id="KW-0378">Hydrolase</keyword>
<dbReference type="eggNOG" id="KOG3246">
    <property type="taxonomic scope" value="Eukaryota"/>
</dbReference>
<evidence type="ECO:0000256" key="1">
    <source>
        <dbReference type="ARBA" id="ARBA00005234"/>
    </source>
</evidence>